<name>A0AAV2I119_LYMST</name>
<comment type="caution">
    <text evidence="2">The sequence shown here is derived from an EMBL/GenBank/DDBJ whole genome shotgun (WGS) entry which is preliminary data.</text>
</comment>
<reference evidence="2 3" key="1">
    <citation type="submission" date="2024-04" db="EMBL/GenBank/DDBJ databases">
        <authorList>
            <consortium name="Genoscope - CEA"/>
            <person name="William W."/>
        </authorList>
    </citation>
    <scope>NUCLEOTIDE SEQUENCE [LARGE SCALE GENOMIC DNA]</scope>
</reference>
<feature type="signal peptide" evidence="1">
    <location>
        <begin position="1"/>
        <end position="22"/>
    </location>
</feature>
<evidence type="ECO:0000313" key="2">
    <source>
        <dbReference type="EMBL" id="CAL1540342.1"/>
    </source>
</evidence>
<protein>
    <submittedName>
        <fullName evidence="2">Uncharacterized protein</fullName>
    </submittedName>
</protein>
<sequence length="207" mass="22669">MLEINGTLLVLLFLVIVSVCSGWVDRTRVFLEPFDQNTFKKSCGNGMLAGKDYFVVKGLVNISGLEEGEMGTTQMMITNPQYWVWIYRSLKDAKVLLYEATCKDLAQIPIDTCKCTFMDNKFVRVKCNITAQLQYSGGVVSLRYVLGTFYFSPPSSPLPVIYGTPSCTARSANRAAKIHPESFTALIGSALLGTAVACLGSSIFSQG</sequence>
<feature type="chain" id="PRO_5043696438" evidence="1">
    <location>
        <begin position="23"/>
        <end position="207"/>
    </location>
</feature>
<evidence type="ECO:0000256" key="1">
    <source>
        <dbReference type="SAM" id="SignalP"/>
    </source>
</evidence>
<dbReference type="EMBL" id="CAXITT010000377">
    <property type="protein sequence ID" value="CAL1540342.1"/>
    <property type="molecule type" value="Genomic_DNA"/>
</dbReference>
<gene>
    <name evidence="2" type="ORF">GSLYS_00013991001</name>
</gene>
<keyword evidence="3" id="KW-1185">Reference proteome</keyword>
<proteinExistence type="predicted"/>
<organism evidence="2 3">
    <name type="scientific">Lymnaea stagnalis</name>
    <name type="common">Great pond snail</name>
    <name type="synonym">Helix stagnalis</name>
    <dbReference type="NCBI Taxonomy" id="6523"/>
    <lineage>
        <taxon>Eukaryota</taxon>
        <taxon>Metazoa</taxon>
        <taxon>Spiralia</taxon>
        <taxon>Lophotrochozoa</taxon>
        <taxon>Mollusca</taxon>
        <taxon>Gastropoda</taxon>
        <taxon>Heterobranchia</taxon>
        <taxon>Euthyneura</taxon>
        <taxon>Panpulmonata</taxon>
        <taxon>Hygrophila</taxon>
        <taxon>Lymnaeoidea</taxon>
        <taxon>Lymnaeidae</taxon>
        <taxon>Lymnaea</taxon>
    </lineage>
</organism>
<dbReference type="Proteomes" id="UP001497497">
    <property type="component" value="Unassembled WGS sequence"/>
</dbReference>
<dbReference type="AlphaFoldDB" id="A0AAV2I119"/>
<keyword evidence="1" id="KW-0732">Signal</keyword>
<accession>A0AAV2I119</accession>
<evidence type="ECO:0000313" key="3">
    <source>
        <dbReference type="Proteomes" id="UP001497497"/>
    </source>
</evidence>